<organism evidence="2 3">
    <name type="scientific">Neolentinus lepideus HHB14362 ss-1</name>
    <dbReference type="NCBI Taxonomy" id="1314782"/>
    <lineage>
        <taxon>Eukaryota</taxon>
        <taxon>Fungi</taxon>
        <taxon>Dikarya</taxon>
        <taxon>Basidiomycota</taxon>
        <taxon>Agaricomycotina</taxon>
        <taxon>Agaricomycetes</taxon>
        <taxon>Gloeophyllales</taxon>
        <taxon>Gloeophyllaceae</taxon>
        <taxon>Neolentinus</taxon>
    </lineage>
</organism>
<dbReference type="EMBL" id="KV425558">
    <property type="protein sequence ID" value="KZT28263.1"/>
    <property type="molecule type" value="Genomic_DNA"/>
</dbReference>
<name>A0A165UJG2_9AGAM</name>
<evidence type="ECO:0000313" key="3">
    <source>
        <dbReference type="Proteomes" id="UP000076761"/>
    </source>
</evidence>
<keyword evidence="3" id="KW-1185">Reference proteome</keyword>
<evidence type="ECO:0000256" key="1">
    <source>
        <dbReference type="SAM" id="MobiDB-lite"/>
    </source>
</evidence>
<protein>
    <submittedName>
        <fullName evidence="2">Uncharacterized protein</fullName>
    </submittedName>
</protein>
<feature type="compositionally biased region" description="Polar residues" evidence="1">
    <location>
        <begin position="217"/>
        <end position="228"/>
    </location>
</feature>
<dbReference type="InParanoid" id="A0A165UJG2"/>
<evidence type="ECO:0000313" key="2">
    <source>
        <dbReference type="EMBL" id="KZT28263.1"/>
    </source>
</evidence>
<proteinExistence type="predicted"/>
<gene>
    <name evidence="2" type="ORF">NEOLEDRAFT_1167578</name>
</gene>
<sequence length="285" mass="31417">MFVCATLIHRELLLSNPRSNPHGSLQLVLSESWRKPSFAICGSRGRETEPLLAMWERRFPNQGSTEWQAAGSSAAVPGTTVTLNLSRNFQRSAPPHFLTSNKGYITCNLSVRCIKHLPLSKKAIRVASTNDRLRHRRREGLGAGLLVDTLTYLKKSYTGFANFVILLLTLHIAATFDTGTISAHNGPSSVREWYVLSESSRVQFDILPPNGIAESPFSHTNVPDTTGESIAKPTDQLVSRRSTTHPRGTRASNETVPGLTTDLNFVDCHATELAAHTNNPPHWVN</sequence>
<dbReference type="AlphaFoldDB" id="A0A165UJG2"/>
<dbReference type="Proteomes" id="UP000076761">
    <property type="component" value="Unassembled WGS sequence"/>
</dbReference>
<feature type="region of interest" description="Disordered" evidence="1">
    <location>
        <begin position="215"/>
        <end position="256"/>
    </location>
</feature>
<accession>A0A165UJG2</accession>
<reference evidence="2 3" key="1">
    <citation type="journal article" date="2016" name="Mol. Biol. Evol.">
        <title>Comparative Genomics of Early-Diverging Mushroom-Forming Fungi Provides Insights into the Origins of Lignocellulose Decay Capabilities.</title>
        <authorList>
            <person name="Nagy L.G."/>
            <person name="Riley R."/>
            <person name="Tritt A."/>
            <person name="Adam C."/>
            <person name="Daum C."/>
            <person name="Floudas D."/>
            <person name="Sun H."/>
            <person name="Yadav J.S."/>
            <person name="Pangilinan J."/>
            <person name="Larsson K.H."/>
            <person name="Matsuura K."/>
            <person name="Barry K."/>
            <person name="Labutti K."/>
            <person name="Kuo R."/>
            <person name="Ohm R.A."/>
            <person name="Bhattacharya S.S."/>
            <person name="Shirouzu T."/>
            <person name="Yoshinaga Y."/>
            <person name="Martin F.M."/>
            <person name="Grigoriev I.V."/>
            <person name="Hibbett D.S."/>
        </authorList>
    </citation>
    <scope>NUCLEOTIDE SEQUENCE [LARGE SCALE GENOMIC DNA]</scope>
    <source>
        <strain evidence="2 3">HHB14362 ss-1</strain>
    </source>
</reference>